<dbReference type="AlphaFoldDB" id="A0A0N8DXW5"/>
<evidence type="ECO:0000313" key="6">
    <source>
        <dbReference type="Proteomes" id="UP000076858"/>
    </source>
</evidence>
<organism evidence="4">
    <name type="scientific">Daphnia magna</name>
    <dbReference type="NCBI Taxonomy" id="35525"/>
    <lineage>
        <taxon>Eukaryota</taxon>
        <taxon>Metazoa</taxon>
        <taxon>Ecdysozoa</taxon>
        <taxon>Arthropoda</taxon>
        <taxon>Crustacea</taxon>
        <taxon>Branchiopoda</taxon>
        <taxon>Diplostraca</taxon>
        <taxon>Cladocera</taxon>
        <taxon>Anomopoda</taxon>
        <taxon>Daphniidae</taxon>
        <taxon>Daphnia</taxon>
    </lineage>
</organism>
<keyword evidence="6" id="KW-1185">Reference proteome</keyword>
<dbReference type="PANTHER" id="PTHR24364:SF18">
    <property type="entry name" value="LP06937P"/>
    <property type="match status" value="1"/>
</dbReference>
<dbReference type="InterPro" id="IPR052286">
    <property type="entry name" value="Wnt_signaling_inhibitor"/>
</dbReference>
<keyword evidence="3" id="KW-0677">Repeat</keyword>
<protein>
    <submittedName>
        <fullName evidence="4">Membrane glycoprotein lig-1</fullName>
    </submittedName>
</protein>
<dbReference type="EMBL" id="LRGB01001253">
    <property type="protein sequence ID" value="KZS13263.1"/>
    <property type="molecule type" value="Genomic_DNA"/>
</dbReference>
<keyword evidence="1" id="KW-0433">Leucine-rich repeat</keyword>
<dbReference type="Gene3D" id="3.80.10.10">
    <property type="entry name" value="Ribonuclease Inhibitor"/>
    <property type="match status" value="1"/>
</dbReference>
<dbReference type="STRING" id="35525.A0A0N8DXW5"/>
<gene>
    <name evidence="5" type="ORF">APZ42_021740</name>
</gene>
<reference evidence="5 6" key="2">
    <citation type="submission" date="2016-03" db="EMBL/GenBank/DDBJ databases">
        <title>EvidentialGene: Evidence-directed Construction of Genes on Genomes.</title>
        <authorList>
            <person name="Gilbert D.G."/>
            <person name="Choi J.-H."/>
            <person name="Mockaitis K."/>
            <person name="Colbourne J."/>
            <person name="Pfrender M."/>
        </authorList>
    </citation>
    <scope>NUCLEOTIDE SEQUENCE [LARGE SCALE GENOMIC DNA]</scope>
    <source>
        <strain evidence="5 6">Xinb3</strain>
        <tissue evidence="5">Complete organism</tissue>
    </source>
</reference>
<dbReference type="EMBL" id="GDIQ01099354">
    <property type="protein sequence ID" value="JAL52372.1"/>
    <property type="molecule type" value="Transcribed_RNA"/>
</dbReference>
<proteinExistence type="predicted"/>
<sequence>MIRAAILHTTHFDFNMRVFNCFFQVLSLGLLLTAVVADVARKYDDNVDDVRPAKALLNNKGAHFGRGIRRIPSPKEACPEDYSPCTCQQTPSGLEISCVDIPVDQIANVFYRTQTLELYQVVLTASGSPLGTVDLPADLLKDKRVQRIYLGCPPTANPKLGLTIDSATFEFTRFTTTVFGILNCDLSTQTDMQYLNGFSVLNTLRIDDSNNIEAIATLPTTTLPSLKKLFVVNCTGLENAAFPDLTPARLLRLHLEGNGLTDAGVNNILVSVGSSSSSSSLQELVLSNEYVMTKIPRIASFSNLVWYDVSFNAIPYVSQSTLVFSSPVNYLNLKSISLGAIEGGAFLGDYGKAQVNLENNSLTEFREDVFKTMLEQMAAQRPGEGGKVIVTGNPFDCGCGLAWLIRDNPSLVSHVLNGVCGGFFKFEDLNPESYADC</sequence>
<dbReference type="InterPro" id="IPR032675">
    <property type="entry name" value="LRR_dom_sf"/>
</dbReference>
<evidence type="ECO:0000256" key="2">
    <source>
        <dbReference type="ARBA" id="ARBA00022729"/>
    </source>
</evidence>
<evidence type="ECO:0000256" key="3">
    <source>
        <dbReference type="ARBA" id="ARBA00022737"/>
    </source>
</evidence>
<evidence type="ECO:0000313" key="5">
    <source>
        <dbReference type="EMBL" id="KZS13263.1"/>
    </source>
</evidence>
<name>A0A0N8DXW5_9CRUS</name>
<reference evidence="4" key="1">
    <citation type="submission" date="2015-10" db="EMBL/GenBank/DDBJ databases">
        <title>EvidentialGene: Evidence-directed Construction of Complete mRNA Transcriptomes without Genomes.</title>
        <authorList>
            <person name="Gilbert D.G."/>
        </authorList>
    </citation>
    <scope>NUCLEOTIDE SEQUENCE</scope>
</reference>
<dbReference type="SUPFAM" id="SSF52058">
    <property type="entry name" value="L domain-like"/>
    <property type="match status" value="1"/>
</dbReference>
<dbReference type="GO" id="GO:0016020">
    <property type="term" value="C:membrane"/>
    <property type="evidence" value="ECO:0007669"/>
    <property type="project" value="TreeGrafter"/>
</dbReference>
<keyword evidence="2" id="KW-0732">Signal</keyword>
<dbReference type="PANTHER" id="PTHR24364">
    <property type="entry name" value="LP06937P"/>
    <property type="match status" value="1"/>
</dbReference>
<dbReference type="EMBL" id="GDIQ01081148">
    <property type="protein sequence ID" value="JAN13589.1"/>
    <property type="molecule type" value="Transcribed_RNA"/>
</dbReference>
<evidence type="ECO:0000256" key="1">
    <source>
        <dbReference type="ARBA" id="ARBA00022614"/>
    </source>
</evidence>
<evidence type="ECO:0000313" key="4">
    <source>
        <dbReference type="EMBL" id="JAN13589.1"/>
    </source>
</evidence>
<dbReference type="OrthoDB" id="2013775at2759"/>
<dbReference type="Proteomes" id="UP000076858">
    <property type="component" value="Unassembled WGS sequence"/>
</dbReference>
<accession>A0A0N8DXW5</accession>